<dbReference type="AlphaFoldDB" id="A0A6B0UX14"/>
<evidence type="ECO:0000313" key="2">
    <source>
        <dbReference type="EMBL" id="MXU94300.1"/>
    </source>
</evidence>
<name>A0A6B0UX14_IXORI</name>
<keyword evidence="1" id="KW-0812">Transmembrane</keyword>
<keyword evidence="1" id="KW-0472">Membrane</keyword>
<organism evidence="2">
    <name type="scientific">Ixodes ricinus</name>
    <name type="common">Common tick</name>
    <name type="synonym">Acarus ricinus</name>
    <dbReference type="NCBI Taxonomy" id="34613"/>
    <lineage>
        <taxon>Eukaryota</taxon>
        <taxon>Metazoa</taxon>
        <taxon>Ecdysozoa</taxon>
        <taxon>Arthropoda</taxon>
        <taxon>Chelicerata</taxon>
        <taxon>Arachnida</taxon>
        <taxon>Acari</taxon>
        <taxon>Parasitiformes</taxon>
        <taxon>Ixodida</taxon>
        <taxon>Ixodoidea</taxon>
        <taxon>Ixodidae</taxon>
        <taxon>Ixodinae</taxon>
        <taxon>Ixodes</taxon>
    </lineage>
</organism>
<accession>A0A6B0UX14</accession>
<keyword evidence="1" id="KW-1133">Transmembrane helix</keyword>
<protein>
    <submittedName>
        <fullName evidence="2">Uncharacterized protein</fullName>
    </submittedName>
</protein>
<feature type="transmembrane region" description="Helical" evidence="1">
    <location>
        <begin position="124"/>
        <end position="149"/>
    </location>
</feature>
<reference evidence="2" key="1">
    <citation type="submission" date="2019-12" db="EMBL/GenBank/DDBJ databases">
        <title>An insight into the sialome of adult female Ixodes ricinus ticks feeding for 6 days.</title>
        <authorList>
            <person name="Perner J."/>
            <person name="Ribeiro J.M.C."/>
        </authorList>
    </citation>
    <scope>NUCLEOTIDE SEQUENCE</scope>
    <source>
        <strain evidence="2">Semi-engorged</strain>
        <tissue evidence="2">Salivary glands</tissue>
    </source>
</reference>
<dbReference type="EMBL" id="GIFC01012217">
    <property type="protein sequence ID" value="MXU94300.1"/>
    <property type="molecule type" value="Transcribed_RNA"/>
</dbReference>
<proteinExistence type="predicted"/>
<feature type="transmembrane region" description="Helical" evidence="1">
    <location>
        <begin position="90"/>
        <end position="112"/>
    </location>
</feature>
<sequence length="160" mass="18464">MRKKKKAPLCLCFSCFCVCLLFPPPLPAFRKLFCLPTLPMLSRPSYLLVRGARLWNQTASCEKRKELLFMLFSFLLTPWIFFLFFRLLQVVLFCLGEFFAASLSYLLARLATDLRSRKKKKSSFVFFFSLGSVDFFFFLPPFASCFVSLCLGESFSASLS</sequence>
<evidence type="ECO:0000256" key="1">
    <source>
        <dbReference type="SAM" id="Phobius"/>
    </source>
</evidence>